<dbReference type="InterPro" id="IPR003812">
    <property type="entry name" value="Fido"/>
</dbReference>
<reference evidence="2 3" key="1">
    <citation type="journal article" date="2015" name="Genome Announc.">
        <title>Complete Genome Sequence of Methanosphaerula palustris E1-9CT, a Hydrogenotrophic Methanogen Isolated from a Minerotrophic Fen Peatland.</title>
        <authorList>
            <person name="Cadillo-Quiroz H."/>
            <person name="Browne P."/>
            <person name="Kyrpides N."/>
            <person name="Woyke T."/>
            <person name="Goodwin L."/>
            <person name="Detter C."/>
            <person name="Yavitt J.B."/>
            <person name="Zinder S.H."/>
        </authorList>
    </citation>
    <scope>NUCLEOTIDE SEQUENCE [LARGE SCALE GENOMIC DNA]</scope>
    <source>
        <strain evidence="3">ATCC BAA-1556 / DSM 19958 / E1-9c</strain>
    </source>
</reference>
<evidence type="ECO:0000313" key="3">
    <source>
        <dbReference type="Proteomes" id="UP000002457"/>
    </source>
</evidence>
<name>B8GHV4_METPE</name>
<sequence length="129" mass="14731">MEQLSVEDVIGYQIRLILASDLPEDQGTEGQMINPGNLDFTIDFCNDISEPFERAAYLLYHITTGHPFVSGNKRMAFLLAALVLYRTPEHYQIAGLAEENDRVIRSIAEGLMTQEEIEIWLRSIAQKDW</sequence>
<gene>
    <name evidence="2" type="ordered locus">Mpal_1363</name>
</gene>
<dbReference type="InterPro" id="IPR036597">
    <property type="entry name" value="Fido-like_dom_sf"/>
</dbReference>
<dbReference type="eggNOG" id="arCOG06831">
    <property type="taxonomic scope" value="Archaea"/>
</dbReference>
<dbReference type="RefSeq" id="WP_012618013.1">
    <property type="nucleotide sequence ID" value="NC_011832.1"/>
</dbReference>
<accession>B8GHV4</accession>
<dbReference type="Gene3D" id="1.20.120.1870">
    <property type="entry name" value="Fic/DOC protein, Fido domain"/>
    <property type="match status" value="1"/>
</dbReference>
<dbReference type="KEGG" id="mpl:Mpal_1363"/>
<dbReference type="EMBL" id="CP001338">
    <property type="protein sequence ID" value="ACL16694.1"/>
    <property type="molecule type" value="Genomic_DNA"/>
</dbReference>
<dbReference type="AlphaFoldDB" id="B8GHV4"/>
<protein>
    <submittedName>
        <fullName evidence="2">Death-on-curing family protein</fullName>
    </submittedName>
</protein>
<evidence type="ECO:0000313" key="2">
    <source>
        <dbReference type="EMBL" id="ACL16694.1"/>
    </source>
</evidence>
<keyword evidence="3" id="KW-1185">Reference proteome</keyword>
<evidence type="ECO:0000259" key="1">
    <source>
        <dbReference type="PROSITE" id="PS51459"/>
    </source>
</evidence>
<feature type="domain" description="Fido" evidence="1">
    <location>
        <begin position="1"/>
        <end position="123"/>
    </location>
</feature>
<dbReference type="InterPro" id="IPR053737">
    <property type="entry name" value="Type_II_TA_Toxin"/>
</dbReference>
<proteinExistence type="predicted"/>
<dbReference type="PROSITE" id="PS51459">
    <property type="entry name" value="FIDO"/>
    <property type="match status" value="1"/>
</dbReference>
<dbReference type="SUPFAM" id="SSF140931">
    <property type="entry name" value="Fic-like"/>
    <property type="match status" value="1"/>
</dbReference>
<dbReference type="GeneID" id="32154904"/>
<dbReference type="Pfam" id="PF02661">
    <property type="entry name" value="Fic"/>
    <property type="match status" value="1"/>
</dbReference>
<dbReference type="HOGENOM" id="CLU_115697_7_1_2"/>
<organism evidence="2 3">
    <name type="scientific">Methanosphaerula palustris (strain ATCC BAA-1556 / DSM 19958 / E1-9c)</name>
    <dbReference type="NCBI Taxonomy" id="521011"/>
    <lineage>
        <taxon>Archaea</taxon>
        <taxon>Methanobacteriati</taxon>
        <taxon>Methanobacteriota</taxon>
        <taxon>Stenosarchaea group</taxon>
        <taxon>Methanomicrobia</taxon>
        <taxon>Methanomicrobiales</taxon>
        <taxon>Methanoregulaceae</taxon>
        <taxon>Methanosphaerula</taxon>
    </lineage>
</organism>
<dbReference type="Proteomes" id="UP000002457">
    <property type="component" value="Chromosome"/>
</dbReference>
<dbReference type="OrthoDB" id="123270at2157"/>